<dbReference type="EMBL" id="JAIOIV010000117">
    <property type="protein sequence ID" value="MBZ0157483.1"/>
    <property type="molecule type" value="Genomic_DNA"/>
</dbReference>
<accession>A0A953J6S5</accession>
<reference evidence="1" key="2">
    <citation type="submission" date="2021-08" db="EMBL/GenBank/DDBJ databases">
        <authorList>
            <person name="Dalcin Martins P."/>
        </authorList>
    </citation>
    <scope>NUCLEOTIDE SEQUENCE</scope>
    <source>
        <strain evidence="1">MAG_39</strain>
    </source>
</reference>
<evidence type="ECO:0000313" key="2">
    <source>
        <dbReference type="Proteomes" id="UP000705867"/>
    </source>
</evidence>
<dbReference type="Gene3D" id="1.10.1200.10">
    <property type="entry name" value="ACP-like"/>
    <property type="match status" value="1"/>
</dbReference>
<evidence type="ECO:0000313" key="1">
    <source>
        <dbReference type="EMBL" id="MBZ0157483.1"/>
    </source>
</evidence>
<name>A0A953J6S5_9BACT</name>
<comment type="caution">
    <text evidence="1">The sequence shown here is derived from an EMBL/GenBank/DDBJ whole genome shotgun (WGS) entry which is preliminary data.</text>
</comment>
<dbReference type="SUPFAM" id="SSF47336">
    <property type="entry name" value="ACP-like"/>
    <property type="match status" value="1"/>
</dbReference>
<sequence length="97" mass="10834">MAVITTQEIEKTLAGIAEDLIQDWGLEREEGISGSTKLVADLEFASVDVIQFCVAIEQHYRQKMGFQDLLMKEGSYVPDLSIAQIAEFLAGKIKRED</sequence>
<gene>
    <name evidence="1" type="ORF">K8I29_14895</name>
</gene>
<protein>
    <submittedName>
        <fullName evidence="1">Acyl carrier protein</fullName>
    </submittedName>
</protein>
<dbReference type="Proteomes" id="UP000705867">
    <property type="component" value="Unassembled WGS sequence"/>
</dbReference>
<organism evidence="1 2">
    <name type="scientific">Candidatus Nitrobium versatile</name>
    <dbReference type="NCBI Taxonomy" id="2884831"/>
    <lineage>
        <taxon>Bacteria</taxon>
        <taxon>Pseudomonadati</taxon>
        <taxon>Nitrospirota</taxon>
        <taxon>Nitrospiria</taxon>
        <taxon>Nitrospirales</taxon>
        <taxon>Nitrospiraceae</taxon>
        <taxon>Candidatus Nitrobium</taxon>
    </lineage>
</organism>
<reference evidence="1" key="1">
    <citation type="journal article" date="2021" name="bioRxiv">
        <title>Unraveling nitrogen, sulfur and carbon metabolic pathways and microbial community transcriptional responses to substrate deprivation and toxicity stresses in a bioreactor mimicking anoxic brackish coastal sediment conditions.</title>
        <authorList>
            <person name="Martins P.D."/>
            <person name="Echeveste M.J."/>
            <person name="Arshad A."/>
            <person name="Kurth J."/>
            <person name="Ouboter H."/>
            <person name="Jetten M.S.M."/>
            <person name="Welte C.U."/>
        </authorList>
    </citation>
    <scope>NUCLEOTIDE SEQUENCE</scope>
    <source>
        <strain evidence="1">MAG_39</strain>
    </source>
</reference>
<proteinExistence type="predicted"/>
<dbReference type="InterPro" id="IPR036736">
    <property type="entry name" value="ACP-like_sf"/>
</dbReference>
<dbReference type="AlphaFoldDB" id="A0A953J6S5"/>